<feature type="region of interest" description="Disordered" evidence="1">
    <location>
        <begin position="140"/>
        <end position="160"/>
    </location>
</feature>
<evidence type="ECO:0000256" key="1">
    <source>
        <dbReference type="SAM" id="MobiDB-lite"/>
    </source>
</evidence>
<evidence type="ECO:0000313" key="3">
    <source>
        <dbReference type="EMBL" id="NUW41577.1"/>
    </source>
</evidence>
<keyword evidence="2" id="KW-0472">Membrane</keyword>
<feature type="region of interest" description="Disordered" evidence="1">
    <location>
        <begin position="1"/>
        <end position="31"/>
    </location>
</feature>
<gene>
    <name evidence="3" type="ORF">HT134_15715</name>
</gene>
<evidence type="ECO:0000313" key="4">
    <source>
        <dbReference type="Proteomes" id="UP000546126"/>
    </source>
</evidence>
<proteinExistence type="predicted"/>
<accession>A0A7Y6INT3</accession>
<dbReference type="Proteomes" id="UP000546126">
    <property type="component" value="Unassembled WGS sequence"/>
</dbReference>
<feature type="transmembrane region" description="Helical" evidence="2">
    <location>
        <begin position="41"/>
        <end position="64"/>
    </location>
</feature>
<keyword evidence="2" id="KW-0812">Transmembrane</keyword>
<dbReference type="AlphaFoldDB" id="A0A7Y6INT3"/>
<reference evidence="3 4" key="1">
    <citation type="submission" date="2020-06" db="EMBL/GenBank/DDBJ databases">
        <authorList>
            <person name="Chanama M."/>
        </authorList>
    </citation>
    <scope>NUCLEOTIDE SEQUENCE [LARGE SCALE GENOMIC DNA]</scope>
    <source>
        <strain evidence="3 4">TBRC6557</strain>
    </source>
</reference>
<evidence type="ECO:0000256" key="2">
    <source>
        <dbReference type="SAM" id="Phobius"/>
    </source>
</evidence>
<organism evidence="3 4">
    <name type="scientific">Nonomuraea rhodomycinica</name>
    <dbReference type="NCBI Taxonomy" id="1712872"/>
    <lineage>
        <taxon>Bacteria</taxon>
        <taxon>Bacillati</taxon>
        <taxon>Actinomycetota</taxon>
        <taxon>Actinomycetes</taxon>
        <taxon>Streptosporangiales</taxon>
        <taxon>Streptosporangiaceae</taxon>
        <taxon>Nonomuraea</taxon>
    </lineage>
</organism>
<dbReference type="RefSeq" id="WP_175601060.1">
    <property type="nucleotide sequence ID" value="NZ_JABWGO010000002.1"/>
</dbReference>
<feature type="compositionally biased region" description="Low complexity" evidence="1">
    <location>
        <begin position="1"/>
        <end position="15"/>
    </location>
</feature>
<keyword evidence="2" id="KW-1133">Transmembrane helix</keyword>
<protein>
    <submittedName>
        <fullName evidence="3">Uncharacterized protein</fullName>
    </submittedName>
</protein>
<feature type="compositionally biased region" description="Low complexity" evidence="1">
    <location>
        <begin position="146"/>
        <end position="160"/>
    </location>
</feature>
<sequence length="160" mass="16599">MGETSAAAHASSGWSPSPPSPRPPRPDTSFRGFLRQKPTQIIGAGLIGLIVGGLLGGAAVAVVVGVTHHDRAVPWGPRSGWDPYQEWEHLPRAYPDCRPAPGGTYCRYGAPYPPMPPVVPVPSVAPVPTVVPMPPSFPAVPPTPTLPGTGIPTPTPTRTG</sequence>
<keyword evidence="4" id="KW-1185">Reference proteome</keyword>
<name>A0A7Y6INT3_9ACTN</name>
<comment type="caution">
    <text evidence="3">The sequence shown here is derived from an EMBL/GenBank/DDBJ whole genome shotgun (WGS) entry which is preliminary data.</text>
</comment>
<dbReference type="EMBL" id="JABWGO010000002">
    <property type="protein sequence ID" value="NUW41577.1"/>
    <property type="molecule type" value="Genomic_DNA"/>
</dbReference>